<name>A0A9W6UPA4_9ACTN</name>
<sequence>MPAVPVPPVSAVPPVPAASAVPVSAASRPCAPPPPHVLRAYALLADGRRGALLGPDGVIGWLCAPRWDSDAVLSALIGGPGWFGLTPTGAYVPGGRYEDGGLVYRSRWVTGGGVVECREALARPAEAHRTVLLRRVVAVDGPAELEVSLHLAAGFGTARTSVPVRDAAGRWTLRTGPLHVRLTGLPDARPGRCGGLHAVLRAVAGASHDLVLELSERPFDAAPPDPDRAWAATAAAWAADVPGPAELAGLPGSRDVRHAHAVLAGLTGPDGGTVAAATTSLPERAEQGRNYDYRYVWIRDQAYIGQAVAARGPHPLLAGSARFVAARLLADGPGLAPAYTVGGGPVPELRRLELPGYPGGFDVAGNRVRRQFQLDGFGEALLLLAAAARRDQLDADGRRAARVAVEAIAARHRDPDSGIWEIRPDRWTHSRLTCAAGLRAAADALHRPDWLPLAERLTAAALTDCLHPSGRWQRSPTDPAVDAALLLPALRGAVPPLARPSRATLAAVLADLTEDHHCYRFRHGPGPLAEAEGAFLLCGFLVSLSLLDQGRLPEALRWYERNRAACGPAGLYAEEYDVAQRQLRGNLPQSFVHALLLEASTRLAPAL</sequence>
<dbReference type="InterPro" id="IPR012341">
    <property type="entry name" value="6hp_glycosidase-like_sf"/>
</dbReference>
<evidence type="ECO:0000259" key="2">
    <source>
        <dbReference type="Pfam" id="PF19291"/>
    </source>
</evidence>
<dbReference type="PANTHER" id="PTHR31616:SF10">
    <property type="entry name" value="TREHALASE"/>
    <property type="match status" value="1"/>
</dbReference>
<dbReference type="Proteomes" id="UP001165143">
    <property type="component" value="Unassembled WGS sequence"/>
</dbReference>
<feature type="domain" description="Trehalase-like N-terminal" evidence="2">
    <location>
        <begin position="41"/>
        <end position="161"/>
    </location>
</feature>
<proteinExistence type="predicted"/>
<evidence type="ECO:0000313" key="3">
    <source>
        <dbReference type="EMBL" id="GLW57311.1"/>
    </source>
</evidence>
<comment type="caution">
    <text evidence="3">The sequence shown here is derived from an EMBL/GenBank/DDBJ whole genome shotgun (WGS) entry which is preliminary data.</text>
</comment>
<protein>
    <submittedName>
        <fullName evidence="3">Glycoside hydrolase</fullName>
    </submittedName>
</protein>
<organism evidence="3 4">
    <name type="scientific">Kitasatospora phosalacinea</name>
    <dbReference type="NCBI Taxonomy" id="2065"/>
    <lineage>
        <taxon>Bacteria</taxon>
        <taxon>Bacillati</taxon>
        <taxon>Actinomycetota</taxon>
        <taxon>Actinomycetes</taxon>
        <taxon>Kitasatosporales</taxon>
        <taxon>Streptomycetaceae</taxon>
        <taxon>Kitasatospora</taxon>
    </lineage>
</organism>
<feature type="domain" description="GH15-like" evidence="1">
    <location>
        <begin position="257"/>
        <end position="600"/>
    </location>
</feature>
<dbReference type="AlphaFoldDB" id="A0A9W6UPA4"/>
<gene>
    <name evidence="3" type="ORF">Kpho01_53220</name>
</gene>
<evidence type="ECO:0000313" key="4">
    <source>
        <dbReference type="Proteomes" id="UP001165143"/>
    </source>
</evidence>
<dbReference type="Pfam" id="PF19291">
    <property type="entry name" value="TREH_N"/>
    <property type="match status" value="1"/>
</dbReference>
<dbReference type="GO" id="GO:0015927">
    <property type="term" value="F:trehalase activity"/>
    <property type="evidence" value="ECO:0007669"/>
    <property type="project" value="TreeGrafter"/>
</dbReference>
<dbReference type="Pfam" id="PF00723">
    <property type="entry name" value="Glyco_hydro_15"/>
    <property type="match status" value="1"/>
</dbReference>
<evidence type="ECO:0000259" key="1">
    <source>
        <dbReference type="Pfam" id="PF00723"/>
    </source>
</evidence>
<keyword evidence="3" id="KW-0378">Hydrolase</keyword>
<accession>A0A9W6UPA4</accession>
<dbReference type="EMBL" id="BSRX01000036">
    <property type="protein sequence ID" value="GLW57311.1"/>
    <property type="molecule type" value="Genomic_DNA"/>
</dbReference>
<dbReference type="SUPFAM" id="SSF48208">
    <property type="entry name" value="Six-hairpin glycosidases"/>
    <property type="match status" value="1"/>
</dbReference>
<dbReference type="Gene3D" id="1.50.10.10">
    <property type="match status" value="1"/>
</dbReference>
<dbReference type="InterPro" id="IPR008928">
    <property type="entry name" value="6-hairpin_glycosidase_sf"/>
</dbReference>
<dbReference type="PANTHER" id="PTHR31616">
    <property type="entry name" value="TREHALASE"/>
    <property type="match status" value="1"/>
</dbReference>
<reference evidence="3" key="1">
    <citation type="submission" date="2023-02" db="EMBL/GenBank/DDBJ databases">
        <title>Kitasatospora phosalacinea NBRC 14362.</title>
        <authorList>
            <person name="Ichikawa N."/>
            <person name="Sato H."/>
            <person name="Tonouchi N."/>
        </authorList>
    </citation>
    <scope>NUCLEOTIDE SEQUENCE</scope>
    <source>
        <strain evidence="3">NBRC 14362</strain>
    </source>
</reference>
<dbReference type="GO" id="GO:0005993">
    <property type="term" value="P:trehalose catabolic process"/>
    <property type="evidence" value="ECO:0007669"/>
    <property type="project" value="TreeGrafter"/>
</dbReference>
<dbReference type="InterPro" id="IPR045582">
    <property type="entry name" value="Trehalase-like_N"/>
</dbReference>
<dbReference type="InterPro" id="IPR011613">
    <property type="entry name" value="GH15-like"/>
</dbReference>